<sequence>MVKLGTLATPVVQPTLEDQTREAQEGDLEIMNIRELIKKDKASEYSVDDKGIVWFGKRICMPTKKEIRNLILQEAHESAYSIHPGSTNMYQDIKSHFRWSGMKQDIAEYVALCDIFQRVKAKHQKPAGLLQPLKILQWKLKEIGMDFRTGFPKTSSCYTSIWSSPITTTIKQAYRWPPTKPCMGMDIGEKTIFGPDILKEAEEPVKVIRERLRAAQSRQKNYADNRRRDLEFKVGDHVYLRVSPLRGMKRFGIAGKLAPRFIGPYPISSHHGEVAYRPPHSAFQCLGRCLPSAAGRLVAPCCHGMSSPRAKQSEEEEDGAEPLIARPHVLFRPSIADSFVSARSSRCSTSFSLEVTREHIDGDARGIQLGLLLPLRARPRSIHKRRSDASGNATGNGDGSVELLEEREKAKEKKSKRGEYVVEVRNTFTKYISDLSESSDELECIKMKPSKM</sequence>
<accession>Q94I01</accession>
<evidence type="ECO:0000256" key="1">
    <source>
        <dbReference type="SAM" id="MobiDB-lite"/>
    </source>
</evidence>
<evidence type="ECO:0000259" key="2">
    <source>
        <dbReference type="Pfam" id="PF17921"/>
    </source>
</evidence>
<reference evidence="5" key="2">
    <citation type="journal article" date="2008" name="Nucleic Acids Res.">
        <title>The rice annotation project database (RAP-DB): 2008 update.</title>
        <authorList>
            <consortium name="The rice annotation project (RAP)"/>
        </authorList>
    </citation>
    <scope>GENOME REANNOTATION</scope>
    <source>
        <strain evidence="5">cv. Nipponbare</strain>
    </source>
</reference>
<feature type="region of interest" description="Disordered" evidence="1">
    <location>
        <begin position="382"/>
        <end position="416"/>
    </location>
</feature>
<feature type="domain" description="Integrase zinc-binding" evidence="2">
    <location>
        <begin position="65"/>
        <end position="121"/>
    </location>
</feature>
<dbReference type="Gene3D" id="1.10.340.70">
    <property type="match status" value="1"/>
</dbReference>
<feature type="compositionally biased region" description="Basic and acidic residues" evidence="1">
    <location>
        <begin position="404"/>
        <end position="416"/>
    </location>
</feature>
<dbReference type="InterPro" id="IPR041588">
    <property type="entry name" value="Integrase_H2C2"/>
</dbReference>
<dbReference type="EMBL" id="AC022352">
    <property type="protein sequence ID" value="AAK51588.1"/>
    <property type="molecule type" value="Genomic_DNA"/>
</dbReference>
<proteinExistence type="predicted"/>
<gene>
    <name evidence="4" type="primary">OSJNBa0034E23.24</name>
</gene>
<name>Q94I01_ORYSJ</name>
<dbReference type="PANTHER" id="PTHR45835:SF99">
    <property type="entry name" value="CHROMO DOMAIN-CONTAINING PROTEIN-RELATED"/>
    <property type="match status" value="1"/>
</dbReference>
<dbReference type="InterPro" id="IPR056924">
    <property type="entry name" value="SH3_Tf2-1"/>
</dbReference>
<evidence type="ECO:0000313" key="4">
    <source>
        <dbReference type="EMBL" id="AAK51588.1"/>
    </source>
</evidence>
<dbReference type="Pfam" id="PF24626">
    <property type="entry name" value="SH3_Tf2-1"/>
    <property type="match status" value="1"/>
</dbReference>
<dbReference type="PANTHER" id="PTHR45835">
    <property type="entry name" value="YALI0A06105P"/>
    <property type="match status" value="1"/>
</dbReference>
<dbReference type="Proteomes" id="UP000000763">
    <property type="component" value="Chromosome 10"/>
</dbReference>
<evidence type="ECO:0000259" key="3">
    <source>
        <dbReference type="Pfam" id="PF24626"/>
    </source>
</evidence>
<dbReference type="AlphaFoldDB" id="Q94I01"/>
<feature type="domain" description="Tf2-1-like SH3-like" evidence="3">
    <location>
        <begin position="235"/>
        <end position="277"/>
    </location>
</feature>
<reference evidence="5" key="1">
    <citation type="journal article" date="2005" name="Nature">
        <title>The map-based sequence of the rice genome.</title>
        <authorList>
            <consortium name="International rice genome sequencing project (IRGSP)"/>
            <person name="Matsumoto T."/>
            <person name="Wu J."/>
            <person name="Kanamori H."/>
            <person name="Katayose Y."/>
            <person name="Fujisawa M."/>
            <person name="Namiki N."/>
            <person name="Mizuno H."/>
            <person name="Yamamoto K."/>
            <person name="Antonio B.A."/>
            <person name="Baba T."/>
            <person name="Sakata K."/>
            <person name="Nagamura Y."/>
            <person name="Aoki H."/>
            <person name="Arikawa K."/>
            <person name="Arita K."/>
            <person name="Bito T."/>
            <person name="Chiden Y."/>
            <person name="Fujitsuka N."/>
            <person name="Fukunaka R."/>
            <person name="Hamada M."/>
            <person name="Harada C."/>
            <person name="Hayashi A."/>
            <person name="Hijishita S."/>
            <person name="Honda M."/>
            <person name="Hosokawa S."/>
            <person name="Ichikawa Y."/>
            <person name="Idonuma A."/>
            <person name="Iijima M."/>
            <person name="Ikeda M."/>
            <person name="Ikeno M."/>
            <person name="Ito K."/>
            <person name="Ito S."/>
            <person name="Ito T."/>
            <person name="Ito Y."/>
            <person name="Ito Y."/>
            <person name="Iwabuchi A."/>
            <person name="Kamiya K."/>
            <person name="Karasawa W."/>
            <person name="Kurita K."/>
            <person name="Katagiri S."/>
            <person name="Kikuta A."/>
            <person name="Kobayashi H."/>
            <person name="Kobayashi N."/>
            <person name="Machita K."/>
            <person name="Maehara T."/>
            <person name="Masukawa M."/>
            <person name="Mizubayashi T."/>
            <person name="Mukai Y."/>
            <person name="Nagasaki H."/>
            <person name="Nagata Y."/>
            <person name="Naito S."/>
            <person name="Nakashima M."/>
            <person name="Nakama Y."/>
            <person name="Nakamichi Y."/>
            <person name="Nakamura M."/>
            <person name="Meguro A."/>
            <person name="Negishi M."/>
            <person name="Ohta I."/>
            <person name="Ohta T."/>
            <person name="Okamoto M."/>
            <person name="Ono N."/>
            <person name="Saji S."/>
            <person name="Sakaguchi M."/>
            <person name="Sakai K."/>
            <person name="Shibata M."/>
            <person name="Shimokawa T."/>
            <person name="Song J."/>
            <person name="Takazaki Y."/>
            <person name="Terasawa K."/>
            <person name="Tsugane M."/>
            <person name="Tsuji K."/>
            <person name="Ueda S."/>
            <person name="Waki K."/>
            <person name="Yamagata H."/>
            <person name="Yamamoto M."/>
            <person name="Yamamoto S."/>
            <person name="Yamane H."/>
            <person name="Yoshiki S."/>
            <person name="Yoshihara R."/>
            <person name="Yukawa K."/>
            <person name="Zhong H."/>
            <person name="Yano M."/>
            <person name="Yuan Q."/>
            <person name="Ouyang S."/>
            <person name="Liu J."/>
            <person name="Jones K.M."/>
            <person name="Gansberger K."/>
            <person name="Moffat K."/>
            <person name="Hill J."/>
            <person name="Bera J."/>
            <person name="Fadrosh D."/>
            <person name="Jin S."/>
            <person name="Johri S."/>
            <person name="Kim M."/>
            <person name="Overton L."/>
            <person name="Reardon M."/>
            <person name="Tsitrin T."/>
            <person name="Vuong H."/>
            <person name="Weaver B."/>
            <person name="Ciecko A."/>
            <person name="Tallon L."/>
            <person name="Jackson J."/>
            <person name="Pai G."/>
            <person name="Aken S.V."/>
            <person name="Utterback T."/>
            <person name="Reidmuller S."/>
            <person name="Feldblyum T."/>
            <person name="Hsiao J."/>
            <person name="Zismann V."/>
            <person name="Iobst S."/>
            <person name="de Vazeille A.R."/>
            <person name="Buell C.R."/>
            <person name="Ying K."/>
            <person name="Li Y."/>
            <person name="Lu T."/>
            <person name="Huang Y."/>
            <person name="Zhao Q."/>
            <person name="Feng Q."/>
            <person name="Zhang L."/>
            <person name="Zhu J."/>
            <person name="Weng Q."/>
            <person name="Mu J."/>
            <person name="Lu Y."/>
            <person name="Fan D."/>
            <person name="Liu Y."/>
            <person name="Guan J."/>
            <person name="Zhang Y."/>
            <person name="Yu S."/>
            <person name="Liu X."/>
            <person name="Zhang Y."/>
            <person name="Hong G."/>
            <person name="Han B."/>
            <person name="Choisne N."/>
            <person name="Demange N."/>
            <person name="Orjeda G."/>
            <person name="Samain S."/>
            <person name="Cattolico L."/>
            <person name="Pelletier E."/>
            <person name="Couloux A."/>
            <person name="Segurens B."/>
            <person name="Wincker P."/>
            <person name="D'Hont A."/>
            <person name="Scarpelli C."/>
            <person name="Weissenbach J."/>
            <person name="Salanoubat M."/>
            <person name="Quetier F."/>
            <person name="Yu Y."/>
            <person name="Kim H.R."/>
            <person name="Rambo T."/>
            <person name="Currie J."/>
            <person name="Collura K."/>
            <person name="Luo M."/>
            <person name="Yang T."/>
            <person name="Ammiraju J.S.S."/>
            <person name="Engler F."/>
            <person name="Soderlund C."/>
            <person name="Wing R.A."/>
            <person name="Palmer L.E."/>
            <person name="de la Bastide M."/>
            <person name="Spiegel L."/>
            <person name="Nascimento L."/>
            <person name="Zutavern T."/>
            <person name="O'Shaughnessy A."/>
            <person name="Dike S."/>
            <person name="Dedhia N."/>
            <person name="Preston R."/>
            <person name="Balija V."/>
            <person name="McCombie W.R."/>
            <person name="Chow T."/>
            <person name="Chen H."/>
            <person name="Chung M."/>
            <person name="Chen C."/>
            <person name="Shaw J."/>
            <person name="Wu H."/>
            <person name="Hsiao K."/>
            <person name="Chao Y."/>
            <person name="Chu M."/>
            <person name="Cheng C."/>
            <person name="Hour A."/>
            <person name="Lee P."/>
            <person name="Lin S."/>
            <person name="Lin Y."/>
            <person name="Liou J."/>
            <person name="Liu S."/>
            <person name="Hsing Y."/>
            <person name="Raghuvanshi S."/>
            <person name="Mohanty A."/>
            <person name="Bharti A.K."/>
            <person name="Gaur A."/>
            <person name="Gupta V."/>
            <person name="Kumar D."/>
            <person name="Ravi V."/>
            <person name="Vij S."/>
            <person name="Kapur A."/>
            <person name="Khurana P."/>
            <person name="Khurana P."/>
            <person name="Khurana J.P."/>
            <person name="Tyagi A.K."/>
            <person name="Gaikwad K."/>
            <person name="Singh A."/>
            <person name="Dalal V."/>
            <person name="Srivastava S."/>
            <person name="Dixit A."/>
            <person name="Pal A.K."/>
            <person name="Ghazi I.A."/>
            <person name="Yadav M."/>
            <person name="Pandit A."/>
            <person name="Bhargava A."/>
            <person name="Sureshbabu K."/>
            <person name="Batra K."/>
            <person name="Sharma T.R."/>
            <person name="Mohapatra T."/>
            <person name="Singh N.K."/>
            <person name="Messing J."/>
            <person name="Nelson A.B."/>
            <person name="Fuks G."/>
            <person name="Kavchok S."/>
            <person name="Keizer G."/>
            <person name="Linton E."/>
            <person name="Llaca V."/>
            <person name="Song R."/>
            <person name="Tanyolac B."/>
            <person name="Young S."/>
            <person name="Ho-Il K."/>
            <person name="Hahn J.H."/>
            <person name="Sangsakoo G."/>
            <person name="Vanavichit A."/>
            <person name="de Mattos Luiz.A.T."/>
            <person name="Zimmer P.D."/>
            <person name="Malone G."/>
            <person name="Dellagostin O."/>
            <person name="de Oliveira A.C."/>
            <person name="Bevan M."/>
            <person name="Bancroft I."/>
            <person name="Minx P."/>
            <person name="Cordum H."/>
            <person name="Wilson R."/>
            <person name="Cheng Z."/>
            <person name="Jin W."/>
            <person name="Jiang J."/>
            <person name="Leong S.A."/>
            <person name="Iwama H."/>
            <person name="Gojobori T."/>
            <person name="Itoh T."/>
            <person name="Niimura Y."/>
            <person name="Fujii Y."/>
            <person name="Habara T."/>
            <person name="Sakai H."/>
            <person name="Sato Y."/>
            <person name="Wilson G."/>
            <person name="Kumar K."/>
            <person name="McCouch S."/>
            <person name="Juretic N."/>
            <person name="Hoen D."/>
            <person name="Wright S."/>
            <person name="Bruskiewich R."/>
            <person name="Bureau T."/>
            <person name="Miyao A."/>
            <person name="Hirochika H."/>
            <person name="Nishikawa T."/>
            <person name="Kadowaki K."/>
            <person name="Sugiura M."/>
            <person name="Burr B."/>
            <person name="Sasaki T."/>
        </authorList>
    </citation>
    <scope>NUCLEOTIDE SEQUENCE [LARGE SCALE GENOMIC DNA]</scope>
    <source>
        <strain evidence="5">cv. Nipponbare</strain>
    </source>
</reference>
<dbReference type="Pfam" id="PF17921">
    <property type="entry name" value="Integrase_H2C2"/>
    <property type="match status" value="1"/>
</dbReference>
<organism evidence="4 5">
    <name type="scientific">Oryza sativa subsp. japonica</name>
    <name type="common">Rice</name>
    <dbReference type="NCBI Taxonomy" id="39947"/>
    <lineage>
        <taxon>Eukaryota</taxon>
        <taxon>Viridiplantae</taxon>
        <taxon>Streptophyta</taxon>
        <taxon>Embryophyta</taxon>
        <taxon>Tracheophyta</taxon>
        <taxon>Spermatophyta</taxon>
        <taxon>Magnoliopsida</taxon>
        <taxon>Liliopsida</taxon>
        <taxon>Poales</taxon>
        <taxon>Poaceae</taxon>
        <taxon>BOP clade</taxon>
        <taxon>Oryzoideae</taxon>
        <taxon>Oryzeae</taxon>
        <taxon>Oryzinae</taxon>
        <taxon>Oryza</taxon>
        <taxon>Oryza sativa</taxon>
    </lineage>
</organism>
<protein>
    <submittedName>
        <fullName evidence="4">Gypsy-like retroelement</fullName>
    </submittedName>
</protein>
<evidence type="ECO:0000313" key="5">
    <source>
        <dbReference type="Proteomes" id="UP000000763"/>
    </source>
</evidence>